<evidence type="ECO:0000256" key="10">
    <source>
        <dbReference type="SAM" id="MobiDB-lite"/>
    </source>
</evidence>
<comment type="similarity">
    <text evidence="9">Belongs to the class I-like SAM-binding methyltransferase superfamily. TrmB family.</text>
</comment>
<comment type="caution">
    <text evidence="11">The sequence shown here is derived from an EMBL/GenBank/DDBJ whole genome shotgun (WGS) entry which is preliminary data.</text>
</comment>
<gene>
    <name evidence="9" type="primary">TRM8</name>
    <name evidence="11" type="ORF">P170DRAFT_387627</name>
</gene>
<feature type="binding site" evidence="9">
    <location>
        <position position="104"/>
    </location>
    <ligand>
        <name>S-adenosyl-L-methionine</name>
        <dbReference type="ChEBI" id="CHEBI:59789"/>
    </ligand>
</feature>
<comment type="function">
    <text evidence="9">Catalyzes the formation of N(7)-methylguanine at position 46 (m7G46) in tRNA.</text>
</comment>
<dbReference type="HAMAP" id="MF_03055">
    <property type="entry name" value="tRNA_methyltr_TrmB_euk"/>
    <property type="match status" value="1"/>
</dbReference>
<evidence type="ECO:0000256" key="8">
    <source>
        <dbReference type="ARBA" id="ARBA00023242"/>
    </source>
</evidence>
<dbReference type="SUPFAM" id="SSF53335">
    <property type="entry name" value="S-adenosyl-L-methionine-dependent methyltransferases"/>
    <property type="match status" value="1"/>
</dbReference>
<dbReference type="OrthoDB" id="47276at2759"/>
<reference evidence="11 12" key="1">
    <citation type="submission" date="2016-12" db="EMBL/GenBank/DDBJ databases">
        <title>The genomes of Aspergillus section Nigri reveals drivers in fungal speciation.</title>
        <authorList>
            <consortium name="DOE Joint Genome Institute"/>
            <person name="Vesth T.C."/>
            <person name="Nybo J."/>
            <person name="Theobald S."/>
            <person name="Brandl J."/>
            <person name="Frisvad J.C."/>
            <person name="Nielsen K.F."/>
            <person name="Lyhne E.K."/>
            <person name="Kogle M.E."/>
            <person name="Kuo A."/>
            <person name="Riley R."/>
            <person name="Clum A."/>
            <person name="Nolan M."/>
            <person name="Lipzen A."/>
            <person name="Salamov A."/>
            <person name="Henrissat B."/>
            <person name="Wiebenga A."/>
            <person name="De Vries R.P."/>
            <person name="Grigoriev I.V."/>
            <person name="Mortensen U.H."/>
            <person name="Andersen M.R."/>
            <person name="Baker S.E."/>
        </authorList>
    </citation>
    <scope>NUCLEOTIDE SEQUENCE [LARGE SCALE GENOMIC DNA]</scope>
    <source>
        <strain evidence="11 12">IBT 23096</strain>
    </source>
</reference>
<comment type="pathway">
    <text evidence="9">tRNA modification; N(7)-methylguanine-tRNA biosynthesis.</text>
</comment>
<dbReference type="AlphaFoldDB" id="A0A2I2G1J6"/>
<keyword evidence="8 9" id="KW-0539">Nucleus</keyword>
<comment type="catalytic activity">
    <reaction evidence="1 9">
        <text>guanosine(46) in tRNA + S-adenosyl-L-methionine = N(7)-methylguanosine(46) in tRNA + S-adenosyl-L-homocysteine</text>
        <dbReference type="Rhea" id="RHEA:42708"/>
        <dbReference type="Rhea" id="RHEA-COMP:10188"/>
        <dbReference type="Rhea" id="RHEA-COMP:10189"/>
        <dbReference type="ChEBI" id="CHEBI:57856"/>
        <dbReference type="ChEBI" id="CHEBI:59789"/>
        <dbReference type="ChEBI" id="CHEBI:74269"/>
        <dbReference type="ChEBI" id="CHEBI:74480"/>
        <dbReference type="EC" id="2.1.1.33"/>
    </reaction>
</comment>
<organism evidence="11 12">
    <name type="scientific">Aspergillus steynii IBT 23096</name>
    <dbReference type="NCBI Taxonomy" id="1392250"/>
    <lineage>
        <taxon>Eukaryota</taxon>
        <taxon>Fungi</taxon>
        <taxon>Dikarya</taxon>
        <taxon>Ascomycota</taxon>
        <taxon>Pezizomycotina</taxon>
        <taxon>Eurotiomycetes</taxon>
        <taxon>Eurotiomycetidae</taxon>
        <taxon>Eurotiales</taxon>
        <taxon>Aspergillaceae</taxon>
        <taxon>Aspergillus</taxon>
        <taxon>Aspergillus subgen. Circumdati</taxon>
    </lineage>
</organism>
<protein>
    <recommendedName>
        <fullName evidence="9">tRNA (guanine-N(7)-)-methyltransferase</fullName>
        <ecNumber evidence="9">2.1.1.33</ecNumber>
    </recommendedName>
    <alternativeName>
        <fullName evidence="9">Transfer RNA methyltransferase 8</fullName>
    </alternativeName>
    <alternativeName>
        <fullName evidence="9">tRNA (guanine(46)-N(7))-methyltransferase</fullName>
    </alternativeName>
    <alternativeName>
        <fullName evidence="9">tRNA(m7G46)-methyltransferase</fullName>
    </alternativeName>
</protein>
<feature type="active site" evidence="9">
    <location>
        <position position="240"/>
    </location>
</feature>
<feature type="binding site" evidence="9">
    <location>
        <begin position="328"/>
        <end position="330"/>
    </location>
    <ligand>
        <name>S-adenosyl-L-methionine</name>
        <dbReference type="ChEBI" id="CHEBI:59789"/>
    </ligand>
</feature>
<comment type="subunit">
    <text evidence="9">Forms a complex with TRM82.</text>
</comment>
<keyword evidence="12" id="KW-1185">Reference proteome</keyword>
<dbReference type="Proteomes" id="UP000234275">
    <property type="component" value="Unassembled WGS sequence"/>
</dbReference>
<name>A0A2I2G1J6_9EURO</name>
<evidence type="ECO:0000256" key="9">
    <source>
        <dbReference type="HAMAP-Rule" id="MF_03055"/>
    </source>
</evidence>
<feature type="binding site" evidence="9">
    <location>
        <begin position="217"/>
        <end position="218"/>
    </location>
    <ligand>
        <name>S-adenosyl-L-methionine</name>
        <dbReference type="ChEBI" id="CHEBI:59789"/>
    </ligand>
</feature>
<keyword evidence="3 9" id="KW-0489">Methyltransferase</keyword>
<dbReference type="Gene3D" id="3.40.50.150">
    <property type="entry name" value="Vaccinia Virus protein VP39"/>
    <property type="match status" value="1"/>
</dbReference>
<proteinExistence type="inferred from homology"/>
<evidence type="ECO:0000313" key="11">
    <source>
        <dbReference type="EMBL" id="PLB46743.1"/>
    </source>
</evidence>
<dbReference type="EC" id="2.1.1.33" evidence="9"/>
<dbReference type="GO" id="GO:0043527">
    <property type="term" value="C:tRNA methyltransferase complex"/>
    <property type="evidence" value="ECO:0007669"/>
    <property type="project" value="TreeGrafter"/>
</dbReference>
<evidence type="ECO:0000256" key="7">
    <source>
        <dbReference type="ARBA" id="ARBA00022884"/>
    </source>
</evidence>
<dbReference type="PROSITE" id="PS51625">
    <property type="entry name" value="SAM_MT_TRMB"/>
    <property type="match status" value="1"/>
</dbReference>
<dbReference type="PANTHER" id="PTHR23417">
    <property type="entry name" value="3-DEOXY-D-MANNO-OCTULOSONIC-ACID TRANSFERASE/TRNA GUANINE-N 7 - -METHYLTRANSFERASE"/>
    <property type="match status" value="1"/>
</dbReference>
<evidence type="ECO:0000256" key="6">
    <source>
        <dbReference type="ARBA" id="ARBA00022694"/>
    </source>
</evidence>
<dbReference type="PANTHER" id="PTHR23417:SF16">
    <property type="entry name" value="TRNA (GUANINE-N(7)-)-METHYLTRANSFERASE"/>
    <property type="match status" value="1"/>
</dbReference>
<dbReference type="VEuPathDB" id="FungiDB:P170DRAFT_387627"/>
<feature type="compositionally biased region" description="Low complexity" evidence="10">
    <location>
        <begin position="147"/>
        <end position="203"/>
    </location>
</feature>
<dbReference type="GO" id="GO:0000049">
    <property type="term" value="F:tRNA binding"/>
    <property type="evidence" value="ECO:0007669"/>
    <property type="project" value="UniProtKB-UniRule"/>
</dbReference>
<dbReference type="STRING" id="1392250.A0A2I2G1J6"/>
<feature type="binding site" evidence="9">
    <location>
        <position position="237"/>
    </location>
    <ligand>
        <name>S-adenosyl-L-methionine</name>
        <dbReference type="ChEBI" id="CHEBI:59789"/>
    </ligand>
</feature>
<feature type="region of interest" description="Disordered" evidence="10">
    <location>
        <begin position="1"/>
        <end position="34"/>
    </location>
</feature>
<evidence type="ECO:0000256" key="5">
    <source>
        <dbReference type="ARBA" id="ARBA00022691"/>
    </source>
</evidence>
<dbReference type="UniPathway" id="UPA00989"/>
<feature type="binding site" evidence="9">
    <location>
        <begin position="127"/>
        <end position="128"/>
    </location>
    <ligand>
        <name>S-adenosyl-L-methionine</name>
        <dbReference type="ChEBI" id="CHEBI:59789"/>
    </ligand>
</feature>
<keyword evidence="2 9" id="KW-0820">tRNA-binding</keyword>
<dbReference type="GO" id="GO:0005634">
    <property type="term" value="C:nucleus"/>
    <property type="evidence" value="ECO:0007669"/>
    <property type="project" value="UniProtKB-SubCell"/>
</dbReference>
<dbReference type="Pfam" id="PF02390">
    <property type="entry name" value="Methyltransf_4"/>
    <property type="match status" value="2"/>
</dbReference>
<evidence type="ECO:0000313" key="12">
    <source>
        <dbReference type="Proteomes" id="UP000234275"/>
    </source>
</evidence>
<evidence type="ECO:0000256" key="3">
    <source>
        <dbReference type="ARBA" id="ARBA00022603"/>
    </source>
</evidence>
<dbReference type="GO" id="GO:0008176">
    <property type="term" value="F:tRNA (guanine(46)-N7)-methyltransferase activity"/>
    <property type="evidence" value="ECO:0007669"/>
    <property type="project" value="UniProtKB-UniRule"/>
</dbReference>
<feature type="region of interest" description="Disordered" evidence="10">
    <location>
        <begin position="147"/>
        <end position="204"/>
    </location>
</feature>
<keyword evidence="5 9" id="KW-0949">S-adenosyl-L-methionine</keyword>
<evidence type="ECO:0000256" key="4">
    <source>
        <dbReference type="ARBA" id="ARBA00022679"/>
    </source>
</evidence>
<dbReference type="InterPro" id="IPR003358">
    <property type="entry name" value="tRNA_(Gua-N-7)_MeTrfase_Trmb"/>
</dbReference>
<keyword evidence="7 9" id="KW-0694">RNA-binding</keyword>
<dbReference type="InterPro" id="IPR029063">
    <property type="entry name" value="SAM-dependent_MTases_sf"/>
</dbReference>
<evidence type="ECO:0000256" key="2">
    <source>
        <dbReference type="ARBA" id="ARBA00022555"/>
    </source>
</evidence>
<keyword evidence="4 9" id="KW-0808">Transferase</keyword>
<comment type="subcellular location">
    <subcellularLocation>
        <location evidence="9">Nucleus</location>
    </subcellularLocation>
</comment>
<dbReference type="InterPro" id="IPR025763">
    <property type="entry name" value="Trm8_euk"/>
</dbReference>
<dbReference type="EMBL" id="MSFO01000006">
    <property type="protein sequence ID" value="PLB46743.1"/>
    <property type="molecule type" value="Genomic_DNA"/>
</dbReference>
<sequence length="356" mass="39587">MSTPPAKRQKCEPSQRGGQKRQGRDQYRNASADDTAALKLPQKKFFRQRAHANPFSDHRLKYPLSPAHMDWSSHFPAFVNPDPAQTNLAGARKLVKDVEVVDIGCGFGGLLVGLAPVLPDTLMVGMEIRTQVLEYVTNRVNALRSQQQQLQQKAASNNATPTPTADQSSTATPTNPTDTPTAAASPSTPTAAAPAPEAESAGPLAGGFQNISALRSNTMKFFPNFFGRHQLSKIFICFPDPHFKARKHKARIISETLNAEYAYALRPGGLLYTITDVEEYHRWVLRHFRDESVVDGEEQEGGVKELFERVSEEELQRDPCVKVMMQETEEGKKVTRNKGNKYVAVFRRKADPEWPA</sequence>
<accession>A0A2I2G1J6</accession>
<evidence type="ECO:0000256" key="1">
    <source>
        <dbReference type="ARBA" id="ARBA00000142"/>
    </source>
</evidence>
<keyword evidence="6 9" id="KW-0819">tRNA processing</keyword>